<dbReference type="Pfam" id="PF05192">
    <property type="entry name" value="MutS_III"/>
    <property type="match status" value="1"/>
</dbReference>
<dbReference type="InterPro" id="IPR017261">
    <property type="entry name" value="DNA_mismatch_repair_MutS/MSH"/>
</dbReference>
<dbReference type="PANTHER" id="PTHR11361">
    <property type="entry name" value="DNA MISMATCH REPAIR PROTEIN MUTS FAMILY MEMBER"/>
    <property type="match status" value="1"/>
</dbReference>
<evidence type="ECO:0000256" key="3">
    <source>
        <dbReference type="ARBA" id="ARBA00022840"/>
    </source>
</evidence>
<dbReference type="PANTHER" id="PTHR11361:SF20">
    <property type="entry name" value="MUTS PROTEIN HOMOLOG 5"/>
    <property type="match status" value="1"/>
</dbReference>
<dbReference type="InterPro" id="IPR036187">
    <property type="entry name" value="DNA_mismatch_repair_MutS_sf"/>
</dbReference>
<evidence type="ECO:0000313" key="6">
    <source>
        <dbReference type="EMBL" id="KAK5650830.1"/>
    </source>
</evidence>
<comment type="caution">
    <text evidence="6">The sequence shown here is derived from an EMBL/GenBank/DDBJ whole genome shotgun (WGS) entry which is preliminary data.</text>
</comment>
<evidence type="ECO:0000259" key="5">
    <source>
        <dbReference type="PROSITE" id="PS00486"/>
    </source>
</evidence>
<feature type="domain" description="DNA mismatch repair proteins mutS family" evidence="5">
    <location>
        <begin position="678"/>
        <end position="694"/>
    </location>
</feature>
<dbReference type="SMART" id="SM00533">
    <property type="entry name" value="MUTSd"/>
    <property type="match status" value="1"/>
</dbReference>
<dbReference type="InterPro" id="IPR000432">
    <property type="entry name" value="DNA_mismatch_repair_MutS_C"/>
</dbReference>
<accession>A0AAN7VK98</accession>
<keyword evidence="7" id="KW-1185">Reference proteome</keyword>
<dbReference type="Pfam" id="PF00488">
    <property type="entry name" value="MutS_V"/>
    <property type="match status" value="1"/>
</dbReference>
<dbReference type="Gene3D" id="3.40.50.300">
    <property type="entry name" value="P-loop containing nucleotide triphosphate hydrolases"/>
    <property type="match status" value="1"/>
</dbReference>
<dbReference type="GO" id="GO:0030983">
    <property type="term" value="F:mismatched DNA binding"/>
    <property type="evidence" value="ECO:0007669"/>
    <property type="project" value="InterPro"/>
</dbReference>
<dbReference type="SUPFAM" id="SSF48334">
    <property type="entry name" value="DNA repair protein MutS, domain III"/>
    <property type="match status" value="1"/>
</dbReference>
<keyword evidence="4" id="KW-0238">DNA-binding</keyword>
<comment type="similarity">
    <text evidence="1">Belongs to the DNA mismatch repair MutS family.</text>
</comment>
<dbReference type="SUPFAM" id="SSF52540">
    <property type="entry name" value="P-loop containing nucleoside triphosphate hydrolases"/>
    <property type="match status" value="1"/>
</dbReference>
<dbReference type="GO" id="GO:0006298">
    <property type="term" value="P:mismatch repair"/>
    <property type="evidence" value="ECO:0007669"/>
    <property type="project" value="InterPro"/>
</dbReference>
<evidence type="ECO:0000256" key="1">
    <source>
        <dbReference type="ARBA" id="ARBA00006271"/>
    </source>
</evidence>
<proteinExistence type="inferred from homology"/>
<dbReference type="Proteomes" id="UP001329430">
    <property type="component" value="Chromosome 1"/>
</dbReference>
<dbReference type="EMBL" id="JAVRBK010000001">
    <property type="protein sequence ID" value="KAK5650830.1"/>
    <property type="molecule type" value="Genomic_DNA"/>
</dbReference>
<name>A0AAN7VK98_9COLE</name>
<dbReference type="Gene3D" id="1.10.1420.10">
    <property type="match status" value="1"/>
</dbReference>
<evidence type="ECO:0000256" key="2">
    <source>
        <dbReference type="ARBA" id="ARBA00022741"/>
    </source>
</evidence>
<dbReference type="GO" id="GO:0051026">
    <property type="term" value="P:chiasma assembly"/>
    <property type="evidence" value="ECO:0007669"/>
    <property type="project" value="TreeGrafter"/>
</dbReference>
<dbReference type="PIRSF" id="PIRSF037677">
    <property type="entry name" value="DNA_mis_repair_Msh6"/>
    <property type="match status" value="1"/>
</dbReference>
<evidence type="ECO:0000256" key="4">
    <source>
        <dbReference type="ARBA" id="ARBA00023125"/>
    </source>
</evidence>
<sequence length="816" mass="92220">MSSINTYSNPSSEILFTIRRNECSSTRESAKDNFQLENIDTEPEPESFCILCAMWNNGKLGAAYFKSSDTQLYILKEIIDAPPEFGVTRSLFREVNPTHTLTIGIISDVFIKCVINILRGDSNENSSNNSHSIQTTSLPPNATLLNFKDYCFEICEHKAYNFTVSTEPTDLTMAQQEVFRHSLIDFDCKVTVHALGALIKYLEKNWAHINPNDTELKFLHINKVSLNDNVLIDSSTFNSLHIFDLNSHDADFNRGLQSDNRERFSVLRLLAQHCTSKVGYQYLRYALANPTKNMNELNKRLDFIQFALEPKNQTFIDNFQENMKKISDLTVVLSKIQYGIGNGRDWEVLYTTIYNTLFLHELCGPHLTSVPLFAALDAAITTKLYEIQASINNGLDFTQSGKRIRPLIKFGLDSDLDKKVLKKRDIAKNATAAAHIALNQLPDFVTECSVVYLPELGHFVVIKEWDTDCNRNELEEYDFHFVFELNGSLHYKNALCTDLNNQLGNIHLEIVIHENRIIQRLTNFVLCGFTEILEPLKIIATIDCLIGMACVIKEQGYVRPSLNENSIHEIVDGRHPLLELSCNSCVPNDYFSGGENSRMKIVTGPNDSGKTIFLKQIALIVYLTHIGCYVPARKANIGIVDSIYSRICTTESAGVSLSSFMLDLNQMAQPLHNASSNSLVLIDEFGRSTSDSDGFALFTAALKHFSEKEDLCPHVVVSTHFHQVSRYLLESKIVSFFKMDYEKRHTDVVYLYKVIKGISNSFAFDVATAAGLDTSLISRARELHQLFCDEGTALENDNQFESITFTLDDIEIPDLD</sequence>
<dbReference type="SMART" id="SM00534">
    <property type="entry name" value="MUTSac"/>
    <property type="match status" value="1"/>
</dbReference>
<dbReference type="AlphaFoldDB" id="A0AAN7VK98"/>
<dbReference type="GO" id="GO:0005524">
    <property type="term" value="F:ATP binding"/>
    <property type="evidence" value="ECO:0007669"/>
    <property type="project" value="UniProtKB-KW"/>
</dbReference>
<protein>
    <recommendedName>
        <fullName evidence="5">DNA mismatch repair proteins mutS family domain-containing protein</fullName>
    </recommendedName>
</protein>
<dbReference type="GO" id="GO:0140664">
    <property type="term" value="F:ATP-dependent DNA damage sensor activity"/>
    <property type="evidence" value="ECO:0007669"/>
    <property type="project" value="InterPro"/>
</dbReference>
<dbReference type="InterPro" id="IPR007696">
    <property type="entry name" value="DNA_mismatch_repair_MutS_core"/>
</dbReference>
<dbReference type="PROSITE" id="PS00486">
    <property type="entry name" value="DNA_MISMATCH_REPAIR_2"/>
    <property type="match status" value="1"/>
</dbReference>
<dbReference type="GO" id="GO:0005634">
    <property type="term" value="C:nucleus"/>
    <property type="evidence" value="ECO:0007669"/>
    <property type="project" value="TreeGrafter"/>
</dbReference>
<dbReference type="InterPro" id="IPR027417">
    <property type="entry name" value="P-loop_NTPase"/>
</dbReference>
<organism evidence="6 7">
    <name type="scientific">Pyrocoelia pectoralis</name>
    <dbReference type="NCBI Taxonomy" id="417401"/>
    <lineage>
        <taxon>Eukaryota</taxon>
        <taxon>Metazoa</taxon>
        <taxon>Ecdysozoa</taxon>
        <taxon>Arthropoda</taxon>
        <taxon>Hexapoda</taxon>
        <taxon>Insecta</taxon>
        <taxon>Pterygota</taxon>
        <taxon>Neoptera</taxon>
        <taxon>Endopterygota</taxon>
        <taxon>Coleoptera</taxon>
        <taxon>Polyphaga</taxon>
        <taxon>Elateriformia</taxon>
        <taxon>Elateroidea</taxon>
        <taxon>Lampyridae</taxon>
        <taxon>Lampyrinae</taxon>
        <taxon>Pyrocoelia</taxon>
    </lineage>
</organism>
<keyword evidence="2" id="KW-0547">Nucleotide-binding</keyword>
<evidence type="ECO:0000313" key="7">
    <source>
        <dbReference type="Proteomes" id="UP001329430"/>
    </source>
</evidence>
<gene>
    <name evidence="6" type="ORF">RI129_001859</name>
</gene>
<dbReference type="InterPro" id="IPR045076">
    <property type="entry name" value="MutS"/>
</dbReference>
<keyword evidence="3" id="KW-0067">ATP-binding</keyword>
<reference evidence="6 7" key="1">
    <citation type="journal article" date="2024" name="Insects">
        <title>An Improved Chromosome-Level Genome Assembly of the Firefly Pyrocoelia pectoralis.</title>
        <authorList>
            <person name="Fu X."/>
            <person name="Meyer-Rochow V.B."/>
            <person name="Ballantyne L."/>
            <person name="Zhu X."/>
        </authorList>
    </citation>
    <scope>NUCLEOTIDE SEQUENCE [LARGE SCALE GENOMIC DNA]</scope>
    <source>
        <strain evidence="6">XCY_ONT2</strain>
    </source>
</reference>